<dbReference type="GeneID" id="95967112"/>
<accession>A0AAX4NFU8</accession>
<name>A0AAX4NFU8_9ARCH</name>
<dbReference type="GO" id="GO:0004828">
    <property type="term" value="F:serine-tRNA ligase activity"/>
    <property type="evidence" value="ECO:0007669"/>
    <property type="project" value="UniProtKB-UniRule"/>
</dbReference>
<evidence type="ECO:0000256" key="6">
    <source>
        <dbReference type="HAMAP-Rule" id="MF_00176"/>
    </source>
</evidence>
<evidence type="ECO:0000256" key="7">
    <source>
        <dbReference type="PIRSR" id="PIRSR001529-1"/>
    </source>
</evidence>
<comment type="catalytic activity">
    <reaction evidence="6">
        <text>tRNA(Ser) + L-serine + ATP = L-seryl-tRNA(Ser) + AMP + diphosphate + H(+)</text>
        <dbReference type="Rhea" id="RHEA:12292"/>
        <dbReference type="Rhea" id="RHEA-COMP:9669"/>
        <dbReference type="Rhea" id="RHEA-COMP:9703"/>
        <dbReference type="ChEBI" id="CHEBI:15378"/>
        <dbReference type="ChEBI" id="CHEBI:30616"/>
        <dbReference type="ChEBI" id="CHEBI:33019"/>
        <dbReference type="ChEBI" id="CHEBI:33384"/>
        <dbReference type="ChEBI" id="CHEBI:78442"/>
        <dbReference type="ChEBI" id="CHEBI:78533"/>
        <dbReference type="ChEBI" id="CHEBI:456215"/>
        <dbReference type="EC" id="6.1.1.11"/>
    </reaction>
</comment>
<dbReference type="GO" id="GO:0005737">
    <property type="term" value="C:cytoplasm"/>
    <property type="evidence" value="ECO:0007669"/>
    <property type="project" value="UniProtKB-SubCell"/>
</dbReference>
<evidence type="ECO:0000313" key="11">
    <source>
        <dbReference type="EMBL" id="WYX99842.1"/>
    </source>
</evidence>
<comment type="subunit">
    <text evidence="6">Homodimer. The tRNA molecule binds across the dimer.</text>
</comment>
<dbReference type="RefSeq" id="WP_393971802.1">
    <property type="nucleotide sequence ID" value="NZ_CP133772.1"/>
</dbReference>
<evidence type="ECO:0000256" key="5">
    <source>
        <dbReference type="ARBA" id="ARBA00023146"/>
    </source>
</evidence>
<dbReference type="KEGG" id="omr:OXIME_000387"/>
<feature type="site" description="Important for serine binding" evidence="7">
    <location>
        <position position="402"/>
    </location>
</feature>
<dbReference type="InterPro" id="IPR045864">
    <property type="entry name" value="aa-tRNA-synth_II/BPL/LPL"/>
</dbReference>
<feature type="coiled-coil region" evidence="9">
    <location>
        <begin position="69"/>
        <end position="99"/>
    </location>
</feature>
<feature type="binding site" evidence="7">
    <location>
        <position position="400"/>
    </location>
    <ligand>
        <name>L-serine</name>
        <dbReference type="ChEBI" id="CHEBI:33384"/>
    </ligand>
</feature>
<protein>
    <recommendedName>
        <fullName evidence="6">Serine--tRNA ligase</fullName>
        <ecNumber evidence="6">6.1.1.11</ecNumber>
    </recommendedName>
    <alternativeName>
        <fullName evidence="6">Seryl-tRNA synthetase</fullName>
        <shortName evidence="6">SerRS</shortName>
    </alternativeName>
    <alternativeName>
        <fullName evidence="6">Seryl-tRNA(Ser/Sec) synthetase</fullName>
    </alternativeName>
</protein>
<comment type="function">
    <text evidence="6">Catalyzes the attachment of serine to tRNA(Ser). Is also able to aminoacylate tRNA(Sec) with serine, to form the misacylated tRNA L-seryl-tRNA(Sec), which will be further converted into selenocysteinyl-tRNA(Sec).</text>
</comment>
<evidence type="ECO:0000256" key="9">
    <source>
        <dbReference type="SAM" id="Coils"/>
    </source>
</evidence>
<feature type="binding site" evidence="6">
    <location>
        <begin position="250"/>
        <end position="252"/>
    </location>
    <ligand>
        <name>L-serine</name>
        <dbReference type="ChEBI" id="CHEBI:33384"/>
    </ligand>
</feature>
<evidence type="ECO:0000256" key="2">
    <source>
        <dbReference type="ARBA" id="ARBA00022741"/>
    </source>
</evidence>
<keyword evidence="6" id="KW-0963">Cytoplasm</keyword>
<feature type="binding site" evidence="6 8">
    <location>
        <begin position="281"/>
        <end position="283"/>
    </location>
    <ligand>
        <name>ATP</name>
        <dbReference type="ChEBI" id="CHEBI:30616"/>
    </ligand>
</feature>
<keyword evidence="9" id="KW-0175">Coiled coil</keyword>
<evidence type="ECO:0000313" key="12">
    <source>
        <dbReference type="Proteomes" id="UP001451606"/>
    </source>
</evidence>
<comment type="domain">
    <text evidence="6">Consists of two distinct domains, a catalytic core and a N-terminal extension that is involved in tRNA binding.</text>
</comment>
<evidence type="ECO:0000256" key="1">
    <source>
        <dbReference type="ARBA" id="ARBA00022598"/>
    </source>
</evidence>
<dbReference type="GO" id="GO:0006434">
    <property type="term" value="P:seryl-tRNA aminoacylation"/>
    <property type="evidence" value="ECO:0007669"/>
    <property type="project" value="UniProtKB-UniRule"/>
</dbReference>
<dbReference type="Pfam" id="PF02403">
    <property type="entry name" value="Seryl_tRNA_N"/>
    <property type="match status" value="1"/>
</dbReference>
<dbReference type="InterPro" id="IPR015866">
    <property type="entry name" value="Ser-tRNA-synth_1_N"/>
</dbReference>
<keyword evidence="1 6" id="KW-0436">Ligase</keyword>
<keyword evidence="12" id="KW-1185">Reference proteome</keyword>
<feature type="binding site" evidence="6">
    <location>
        <position position="297"/>
    </location>
    <ligand>
        <name>ATP</name>
        <dbReference type="ChEBI" id="CHEBI:30616"/>
    </ligand>
</feature>
<dbReference type="EC" id="6.1.1.11" evidence="6"/>
<keyword evidence="3 6" id="KW-0067">ATP-binding</keyword>
<organism evidence="11 12">
    <name type="scientific">Oxyplasma meridianum</name>
    <dbReference type="NCBI Taxonomy" id="3073602"/>
    <lineage>
        <taxon>Archaea</taxon>
        <taxon>Methanobacteriati</taxon>
        <taxon>Thermoplasmatota</taxon>
        <taxon>Thermoplasmata</taxon>
        <taxon>Thermoplasmatales</taxon>
        <taxon>Thermoplasmataceae</taxon>
        <taxon>Oxyplasma</taxon>
    </lineage>
</organism>
<keyword evidence="5 6" id="KW-0030">Aminoacyl-tRNA synthetase</keyword>
<dbReference type="HAMAP" id="MF_00176">
    <property type="entry name" value="Ser_tRNA_synth_type1"/>
    <property type="match status" value="1"/>
</dbReference>
<evidence type="ECO:0000256" key="3">
    <source>
        <dbReference type="ARBA" id="ARBA00022840"/>
    </source>
</evidence>
<dbReference type="EMBL" id="CP133772">
    <property type="protein sequence ID" value="WYX99842.1"/>
    <property type="molecule type" value="Genomic_DNA"/>
</dbReference>
<dbReference type="PROSITE" id="PS50862">
    <property type="entry name" value="AA_TRNA_LIGASE_II"/>
    <property type="match status" value="1"/>
</dbReference>
<feature type="binding site" evidence="6 7">
    <location>
        <position position="304"/>
    </location>
    <ligand>
        <name>L-serine</name>
        <dbReference type="ChEBI" id="CHEBI:33384"/>
    </ligand>
</feature>
<dbReference type="Proteomes" id="UP001451606">
    <property type="component" value="Chromosome"/>
</dbReference>
<comment type="pathway">
    <text evidence="6">Aminoacyl-tRNA biosynthesis; selenocysteinyl-tRNA(Sec) biosynthesis; L-seryl-tRNA(Sec) from L-serine and tRNA(Sec): step 1/1.</text>
</comment>
<dbReference type="InterPro" id="IPR002314">
    <property type="entry name" value="aa-tRNA-synt_IIb"/>
</dbReference>
<keyword evidence="4 6" id="KW-0648">Protein biosynthesis</keyword>
<evidence type="ECO:0000256" key="4">
    <source>
        <dbReference type="ARBA" id="ARBA00022917"/>
    </source>
</evidence>
<dbReference type="InterPro" id="IPR006195">
    <property type="entry name" value="aa-tRNA-synth_II"/>
</dbReference>
<sequence length="443" mass="51267">MIDVKKLRENPEIFYKAAENRFYGKEYIDRFFELDGKWRENLKRINDLKHEKNIATGEISKKIKDKLDVELIKERVRELNSKIDEMESEQKTIEAERNKAVYAIPNLLHETVPICKGDENNRLVKTWGVAKVFRDDMEEFRKATENRSQYIITEKRPLSHVDLADKLRLVDLERAGKVAGARFYYLKNRLLKLEMALENFAVDFLSERGFSVVEPPYMLNYQSMSGATDMETFRDTLYKIEGEDLYLISTSEHAIASMLRNEILEENELPLRIAGFSPCFRKEAGAHGKDTKGIFRVHQFNKIEQFIFCREEDSWDFLEELLKNSEEIFQKLNIPYRVVNVCSGELGSLAAKKYDIEAWFGSQGKFREVVSASNDTDYQARTLDIRYRTKDGNLTPHTLNSTAIATTRVLVAIMENNQTEDGEGIIVPEALVPYTGFDIISAD</sequence>
<dbReference type="InterPro" id="IPR010978">
    <property type="entry name" value="tRNA-bd_arm"/>
</dbReference>
<comment type="similarity">
    <text evidence="6">Belongs to the class-II aminoacyl-tRNA synthetase family. Type-1 seryl-tRNA synthetase subfamily.</text>
</comment>
<reference evidence="11 12" key="1">
    <citation type="submission" date="2023-09" db="EMBL/GenBank/DDBJ databases">
        <authorList>
            <person name="Golyshina O.V."/>
            <person name="Lunev E.A."/>
            <person name="Bargiela R."/>
            <person name="Gaines M.C."/>
            <person name="Daum B."/>
            <person name="Bale N.J."/>
            <person name="Koenen M."/>
            <person name="Sinninghe Damst J.S."/>
            <person name="Yakimov M."/>
            <person name="Golyshin P.N."/>
        </authorList>
    </citation>
    <scope>NUCLEOTIDE SEQUENCE [LARGE SCALE GENOMIC DNA]</scope>
    <source>
        <strain evidence="11 12">M1</strain>
    </source>
</reference>
<dbReference type="InterPro" id="IPR033729">
    <property type="entry name" value="SerRS_core"/>
</dbReference>
<gene>
    <name evidence="6 11" type="primary">serS</name>
    <name evidence="11" type="ORF">OXIME_000387</name>
</gene>
<feature type="binding site" evidence="6">
    <location>
        <position position="402"/>
    </location>
    <ligand>
        <name>L-serine</name>
        <dbReference type="ChEBI" id="CHEBI:33384"/>
    </ligand>
</feature>
<proteinExistence type="inferred from homology"/>
<dbReference type="PANTHER" id="PTHR11778">
    <property type="entry name" value="SERYL-TRNA SYNTHETASE"/>
    <property type="match status" value="1"/>
</dbReference>
<dbReference type="PIRSF" id="PIRSF001529">
    <property type="entry name" value="Ser-tRNA-synth_IIa"/>
    <property type="match status" value="1"/>
</dbReference>
<feature type="binding site" evidence="7">
    <location>
        <position position="250"/>
    </location>
    <ligand>
        <name>L-serine</name>
        <dbReference type="ChEBI" id="CHEBI:33384"/>
    </ligand>
</feature>
<dbReference type="PRINTS" id="PR00981">
    <property type="entry name" value="TRNASYNTHSER"/>
</dbReference>
<feature type="binding site" evidence="7">
    <location>
        <position position="281"/>
    </location>
    <ligand>
        <name>L-serine</name>
        <dbReference type="ChEBI" id="CHEBI:33384"/>
    </ligand>
</feature>
<dbReference type="Pfam" id="PF00587">
    <property type="entry name" value="tRNA-synt_2b"/>
    <property type="match status" value="1"/>
</dbReference>
<dbReference type="InterPro" id="IPR042103">
    <property type="entry name" value="SerRS_1_N_sf"/>
</dbReference>
<dbReference type="AlphaFoldDB" id="A0AAX4NFU8"/>
<dbReference type="SUPFAM" id="SSF55681">
    <property type="entry name" value="Class II aaRS and biotin synthetases"/>
    <property type="match status" value="1"/>
</dbReference>
<evidence type="ECO:0000256" key="8">
    <source>
        <dbReference type="PIRSR" id="PIRSR001529-2"/>
    </source>
</evidence>
<feature type="domain" description="Aminoacyl-transfer RNA synthetases class-II family profile" evidence="10">
    <location>
        <begin position="159"/>
        <end position="433"/>
    </location>
</feature>
<keyword evidence="2 6" id="KW-0547">Nucleotide-binding</keyword>
<dbReference type="CDD" id="cd00770">
    <property type="entry name" value="SerRS_core"/>
    <property type="match status" value="1"/>
</dbReference>
<feature type="binding site" evidence="6 8">
    <location>
        <begin position="368"/>
        <end position="371"/>
    </location>
    <ligand>
        <name>ATP</name>
        <dbReference type="ChEBI" id="CHEBI:30616"/>
    </ligand>
</feature>
<dbReference type="Gene3D" id="3.30.930.10">
    <property type="entry name" value="Bira Bifunctional Protein, Domain 2"/>
    <property type="match status" value="1"/>
</dbReference>
<feature type="binding site" evidence="8">
    <location>
        <begin position="297"/>
        <end position="300"/>
    </location>
    <ligand>
        <name>ATP</name>
        <dbReference type="ChEBI" id="CHEBI:30616"/>
    </ligand>
</feature>
<dbReference type="InterPro" id="IPR002317">
    <property type="entry name" value="Ser-tRNA-ligase_type_1"/>
</dbReference>
<dbReference type="SUPFAM" id="SSF46589">
    <property type="entry name" value="tRNA-binding arm"/>
    <property type="match status" value="1"/>
</dbReference>
<evidence type="ECO:0000259" key="10">
    <source>
        <dbReference type="PROSITE" id="PS50862"/>
    </source>
</evidence>
<dbReference type="GO" id="GO:0016260">
    <property type="term" value="P:selenocysteine biosynthetic process"/>
    <property type="evidence" value="ECO:0007669"/>
    <property type="project" value="UniProtKB-UniRule"/>
</dbReference>
<dbReference type="NCBIfam" id="TIGR00414">
    <property type="entry name" value="serS"/>
    <property type="match status" value="1"/>
</dbReference>
<comment type="catalytic activity">
    <reaction evidence="6">
        <text>tRNA(Sec) + L-serine + ATP = L-seryl-tRNA(Sec) + AMP + diphosphate + H(+)</text>
        <dbReference type="Rhea" id="RHEA:42580"/>
        <dbReference type="Rhea" id="RHEA-COMP:9742"/>
        <dbReference type="Rhea" id="RHEA-COMP:10128"/>
        <dbReference type="ChEBI" id="CHEBI:15378"/>
        <dbReference type="ChEBI" id="CHEBI:30616"/>
        <dbReference type="ChEBI" id="CHEBI:33019"/>
        <dbReference type="ChEBI" id="CHEBI:33384"/>
        <dbReference type="ChEBI" id="CHEBI:78442"/>
        <dbReference type="ChEBI" id="CHEBI:78533"/>
        <dbReference type="ChEBI" id="CHEBI:456215"/>
        <dbReference type="EC" id="6.1.1.11"/>
    </reaction>
</comment>
<dbReference type="GO" id="GO:0005524">
    <property type="term" value="F:ATP binding"/>
    <property type="evidence" value="ECO:0007669"/>
    <property type="project" value="UniProtKB-UniRule"/>
</dbReference>
<dbReference type="Gene3D" id="1.10.287.40">
    <property type="entry name" value="Serine-tRNA synthetase, tRNA binding domain"/>
    <property type="match status" value="1"/>
</dbReference>
<comment type="subcellular location">
    <subcellularLocation>
        <location evidence="6">Cytoplasm</location>
    </subcellularLocation>
</comment>